<feature type="region of interest" description="Disordered" evidence="1">
    <location>
        <begin position="30"/>
        <end position="65"/>
    </location>
</feature>
<reference evidence="4" key="1">
    <citation type="journal article" date="2019" name="Int. J. Syst. Evol. Microbiol.">
        <title>The Global Catalogue of Microorganisms (GCM) 10K type strain sequencing project: providing services to taxonomists for standard genome sequencing and annotation.</title>
        <authorList>
            <consortium name="The Broad Institute Genomics Platform"/>
            <consortium name="The Broad Institute Genome Sequencing Center for Infectious Disease"/>
            <person name="Wu L."/>
            <person name="Ma J."/>
        </authorList>
    </citation>
    <scope>NUCLEOTIDE SEQUENCE [LARGE SCALE GENOMIC DNA]</scope>
    <source>
        <strain evidence="4">CCM 8702</strain>
    </source>
</reference>
<evidence type="ECO:0000256" key="2">
    <source>
        <dbReference type="SAM" id="SignalP"/>
    </source>
</evidence>
<keyword evidence="2" id="KW-0732">Signal</keyword>
<comment type="caution">
    <text evidence="3">The sequence shown here is derived from an EMBL/GenBank/DDBJ whole genome shotgun (WGS) entry which is preliminary data.</text>
</comment>
<feature type="chain" id="PRO_5045755818" description="FMN-binding protein" evidence="2">
    <location>
        <begin position="30"/>
        <end position="310"/>
    </location>
</feature>
<feature type="signal peptide" evidence="2">
    <location>
        <begin position="1"/>
        <end position="29"/>
    </location>
</feature>
<dbReference type="RefSeq" id="WP_172245292.1">
    <property type="nucleotide sequence ID" value="NZ_BMDD01000004.1"/>
</dbReference>
<protein>
    <recommendedName>
        <fullName evidence="5">FMN-binding protein</fullName>
    </recommendedName>
</protein>
<keyword evidence="4" id="KW-1185">Reference proteome</keyword>
<gene>
    <name evidence="3" type="ORF">GCM10007362_31860</name>
</gene>
<feature type="compositionally biased region" description="Low complexity" evidence="1">
    <location>
        <begin position="30"/>
        <end position="63"/>
    </location>
</feature>
<dbReference type="EMBL" id="BMDD01000004">
    <property type="protein sequence ID" value="GGH81684.1"/>
    <property type="molecule type" value="Genomic_DNA"/>
</dbReference>
<dbReference type="Proteomes" id="UP000605427">
    <property type="component" value="Unassembled WGS sequence"/>
</dbReference>
<proteinExistence type="predicted"/>
<feature type="compositionally biased region" description="Basic and acidic residues" evidence="1">
    <location>
        <begin position="112"/>
        <end position="121"/>
    </location>
</feature>
<name>A0ABQ1ZYC0_9BACL</name>
<evidence type="ECO:0000313" key="4">
    <source>
        <dbReference type="Proteomes" id="UP000605427"/>
    </source>
</evidence>
<evidence type="ECO:0008006" key="5">
    <source>
        <dbReference type="Google" id="ProtNLM"/>
    </source>
</evidence>
<evidence type="ECO:0000256" key="1">
    <source>
        <dbReference type="SAM" id="MobiDB-lite"/>
    </source>
</evidence>
<dbReference type="Gene3D" id="3.90.1010.20">
    <property type="match status" value="2"/>
</dbReference>
<accession>A0ABQ1ZYC0</accession>
<feature type="region of interest" description="Disordered" evidence="1">
    <location>
        <begin position="112"/>
        <end position="131"/>
    </location>
</feature>
<dbReference type="PROSITE" id="PS51257">
    <property type="entry name" value="PROKAR_LIPOPROTEIN"/>
    <property type="match status" value="1"/>
</dbReference>
<evidence type="ECO:0000313" key="3">
    <source>
        <dbReference type="EMBL" id="GGH81684.1"/>
    </source>
</evidence>
<sequence length="310" mass="32245">MGKKHGSIMMCSVLLLGVLAACGSNNETAATTEPAAQTETAAEPAVTETTEPAETTTEPAEATSDLQDGMYFAQGEMDANSGWQPYVILQVEGGKITDAAWSASSINAGLDKKTSSEEGKYGMKAGGASSEWHEQAEKIEQYLIDNQDPAKITTDAEGHTDVVSGVSVHVNDFTELAAKALAAGPVEAGPYKDGAYHAEAADFDAESGWKETVDVTVAAGKIVAVNFSGVNAAGEDKKTNSKDGKYGMKAGGASSEWHEQAEKAEQYLIGKQDPTAVETTEDGKTDAISGVSIHIGSYLKLAEEALAGAK</sequence>
<organism evidence="3 4">
    <name type="scientific">Saccharibacillus endophyticus</name>
    <dbReference type="NCBI Taxonomy" id="2060666"/>
    <lineage>
        <taxon>Bacteria</taxon>
        <taxon>Bacillati</taxon>
        <taxon>Bacillota</taxon>
        <taxon>Bacilli</taxon>
        <taxon>Bacillales</taxon>
        <taxon>Paenibacillaceae</taxon>
        <taxon>Saccharibacillus</taxon>
    </lineage>
</organism>